<proteinExistence type="predicted"/>
<keyword evidence="4" id="KW-1185">Reference proteome</keyword>
<protein>
    <submittedName>
        <fullName evidence="3">DUF1311 domain-containing protein</fullName>
    </submittedName>
</protein>
<sequence>MMIIKKVLFIFFLLFPFFLNAKTTDDYLNESKMGICKEMIEQEGEISVYECAYLMVKESDKKLNKRLSERTLELVKINDNDIIKAFKKHQRSWERYKKDRCTYVTSGTEKDSAAYQFHLNLCNATENYRRIETLEDEPGFP</sequence>
<feature type="domain" description="Lysozyme inhibitor LprI-like N-terminal" evidence="2">
    <location>
        <begin position="38"/>
        <end position="134"/>
    </location>
</feature>
<gene>
    <name evidence="3" type="ORF">DMB85_001665</name>
</gene>
<name>A0A426JF16_9GAMM</name>
<evidence type="ECO:0000313" key="3">
    <source>
        <dbReference type="EMBL" id="RRO11810.1"/>
    </source>
</evidence>
<dbReference type="InterPro" id="IPR009739">
    <property type="entry name" value="LprI-like_N"/>
</dbReference>
<accession>A0A426JF16</accession>
<dbReference type="Gene3D" id="1.20.1270.180">
    <property type="match status" value="1"/>
</dbReference>
<organism evidence="3 4">
    <name type="scientific">Pectobacterium aquaticum</name>
    <dbReference type="NCBI Taxonomy" id="2204145"/>
    <lineage>
        <taxon>Bacteria</taxon>
        <taxon>Pseudomonadati</taxon>
        <taxon>Pseudomonadota</taxon>
        <taxon>Gammaproteobacteria</taxon>
        <taxon>Enterobacterales</taxon>
        <taxon>Pectobacteriaceae</taxon>
        <taxon>Pectobacterium</taxon>
    </lineage>
</organism>
<evidence type="ECO:0000313" key="4">
    <source>
        <dbReference type="Proteomes" id="UP000256817"/>
    </source>
</evidence>
<keyword evidence="1" id="KW-0732">Signal</keyword>
<dbReference type="EMBL" id="QHJW02000003">
    <property type="protein sequence ID" value="RRO11810.1"/>
    <property type="molecule type" value="Genomic_DNA"/>
</dbReference>
<feature type="chain" id="PRO_5046213775" evidence="1">
    <location>
        <begin position="22"/>
        <end position="141"/>
    </location>
</feature>
<reference evidence="3" key="1">
    <citation type="submission" date="2018-11" db="EMBL/GenBank/DDBJ databases">
        <title>Draft genome sequences of proposed Pectobacterium aquaticum sp. nov. isolated in France from fresh water.</title>
        <authorList>
            <person name="Pedron J."/>
            <person name="Barny M.A."/>
        </authorList>
    </citation>
    <scope>NUCLEOTIDE SEQUENCE [LARGE SCALE GENOMIC DNA]</scope>
    <source>
        <strain evidence="3">A35-S23-M15</strain>
    </source>
</reference>
<dbReference type="RefSeq" id="WP_102117956.1">
    <property type="nucleotide sequence ID" value="NZ_CP086253.1"/>
</dbReference>
<comment type="caution">
    <text evidence="3">The sequence shown here is derived from an EMBL/GenBank/DDBJ whole genome shotgun (WGS) entry which is preliminary data.</text>
</comment>
<feature type="signal peptide" evidence="1">
    <location>
        <begin position="1"/>
        <end position="21"/>
    </location>
</feature>
<dbReference type="Proteomes" id="UP000256817">
    <property type="component" value="Unassembled WGS sequence"/>
</dbReference>
<dbReference type="Pfam" id="PF07007">
    <property type="entry name" value="LprI"/>
    <property type="match status" value="1"/>
</dbReference>
<evidence type="ECO:0000259" key="2">
    <source>
        <dbReference type="Pfam" id="PF07007"/>
    </source>
</evidence>
<evidence type="ECO:0000256" key="1">
    <source>
        <dbReference type="SAM" id="SignalP"/>
    </source>
</evidence>